<evidence type="ECO:0000313" key="2">
    <source>
        <dbReference type="Proteomes" id="UP000020681"/>
    </source>
</evidence>
<comment type="caution">
    <text evidence="1">The sequence shown here is derived from an EMBL/GenBank/DDBJ whole genome shotgun (WGS) entry which is preliminary data.</text>
</comment>
<dbReference type="EMBL" id="JAOL01000036">
    <property type="protein sequence ID" value="EUA93858.1"/>
    <property type="molecule type" value="Genomic_DNA"/>
</dbReference>
<evidence type="ECO:0000313" key="1">
    <source>
        <dbReference type="EMBL" id="EUA93858.1"/>
    </source>
</evidence>
<name>A0ABN0R9N4_MYCUL</name>
<protein>
    <submittedName>
        <fullName evidence="1">Uncharacterized protein</fullName>
    </submittedName>
</protein>
<accession>A0ABN0R9N4</accession>
<dbReference type="Proteomes" id="UP000020681">
    <property type="component" value="Unassembled WGS sequence"/>
</dbReference>
<proteinExistence type="predicted"/>
<keyword evidence="2" id="KW-1185">Reference proteome</keyword>
<organism evidence="1 2">
    <name type="scientific">Mycobacterium ulcerans str. Harvey</name>
    <dbReference type="NCBI Taxonomy" id="1299332"/>
    <lineage>
        <taxon>Bacteria</taxon>
        <taxon>Bacillati</taxon>
        <taxon>Actinomycetota</taxon>
        <taxon>Actinomycetes</taxon>
        <taxon>Mycobacteriales</taxon>
        <taxon>Mycobacteriaceae</taxon>
        <taxon>Mycobacterium</taxon>
        <taxon>Mycobacterium ulcerans group</taxon>
    </lineage>
</organism>
<reference evidence="1 2" key="1">
    <citation type="submission" date="2014-01" db="EMBL/GenBank/DDBJ databases">
        <authorList>
            <person name="Dobos K."/>
            <person name="Lenaerts A."/>
            <person name="Ordway D."/>
            <person name="DeGroote M.A."/>
            <person name="Parker T."/>
            <person name="Sizemore C."/>
            <person name="Tallon L.J."/>
            <person name="Sadzewicz L.K."/>
            <person name="Sengamalay N."/>
            <person name="Fraser C.M."/>
            <person name="Hine E."/>
            <person name="Shefchek K.A."/>
            <person name="Das S.P."/>
            <person name="Tettelin H."/>
        </authorList>
    </citation>
    <scope>NUCLEOTIDE SEQUENCE [LARGE SCALE GENOMIC DNA]</scope>
    <source>
        <strain evidence="1 2">Harvey</strain>
    </source>
</reference>
<gene>
    <name evidence="1" type="ORF">I551_8879</name>
</gene>
<sequence length="64" mass="7504">MRRGCVKLRGYRLVDLIVKLGAQNAFAKLPRVFRKIRGGRRDDHQNMRKVIIDERPTIRSTTIL</sequence>